<dbReference type="GO" id="GO:0005829">
    <property type="term" value="C:cytosol"/>
    <property type="evidence" value="ECO:0007669"/>
    <property type="project" value="TreeGrafter"/>
</dbReference>
<dbReference type="InterPro" id="IPR036497">
    <property type="entry name" value="GLTP_sf"/>
</dbReference>
<protein>
    <recommendedName>
        <fullName evidence="2">Glycolipid transfer protein domain-containing protein</fullName>
    </recommendedName>
</protein>
<feature type="domain" description="Glycolipid transfer protein" evidence="2">
    <location>
        <begin position="3"/>
        <end position="98"/>
    </location>
</feature>
<evidence type="ECO:0000256" key="1">
    <source>
        <dbReference type="ARBA" id="ARBA00022448"/>
    </source>
</evidence>
<dbReference type="SUPFAM" id="SSF110004">
    <property type="entry name" value="Glycolipid transfer protein, GLTP"/>
    <property type="match status" value="1"/>
</dbReference>
<organism evidence="3">
    <name type="scientific">Arion vulgaris</name>
    <dbReference type="NCBI Taxonomy" id="1028688"/>
    <lineage>
        <taxon>Eukaryota</taxon>
        <taxon>Metazoa</taxon>
        <taxon>Spiralia</taxon>
        <taxon>Lophotrochozoa</taxon>
        <taxon>Mollusca</taxon>
        <taxon>Gastropoda</taxon>
        <taxon>Heterobranchia</taxon>
        <taxon>Euthyneura</taxon>
        <taxon>Panpulmonata</taxon>
        <taxon>Eupulmonata</taxon>
        <taxon>Stylommatophora</taxon>
        <taxon>Helicina</taxon>
        <taxon>Arionoidea</taxon>
        <taxon>Arionidae</taxon>
        <taxon>Arion</taxon>
    </lineage>
</organism>
<proteinExistence type="predicted"/>
<gene>
    <name evidence="3" type="primary">ORF69460</name>
</gene>
<dbReference type="GO" id="GO:1902387">
    <property type="term" value="F:ceramide 1-phosphate binding"/>
    <property type="evidence" value="ECO:0007669"/>
    <property type="project" value="TreeGrafter"/>
</dbReference>
<sequence length="142" mass="16366">MFYTTLNVILEEESHVKIKPSNLSLAIIWLNRALQFIRAFTSGLSREYRNKVAEENLRTTILQAYEGTLRPYHGAMTQFLFSNIARLVPCRKSFHRALMMDKTASVDMVISDIDLYLPTFSDTLDLLEELLNEFELTSAEVV</sequence>
<accession>A0A0B6ZLF3</accession>
<evidence type="ECO:0000313" key="3">
    <source>
        <dbReference type="EMBL" id="CEK69237.1"/>
    </source>
</evidence>
<evidence type="ECO:0000259" key="2">
    <source>
        <dbReference type="Pfam" id="PF08718"/>
    </source>
</evidence>
<dbReference type="Gene3D" id="1.10.3520.10">
    <property type="entry name" value="Glycolipid transfer protein"/>
    <property type="match status" value="1"/>
</dbReference>
<dbReference type="AlphaFoldDB" id="A0A0B6ZLF3"/>
<dbReference type="Pfam" id="PF08718">
    <property type="entry name" value="GLTP"/>
    <property type="match status" value="1"/>
</dbReference>
<dbReference type="InterPro" id="IPR014830">
    <property type="entry name" value="Glycolipid_transfer_prot_dom"/>
</dbReference>
<name>A0A0B6ZLF3_9EUPU</name>
<dbReference type="PANTHER" id="PTHR10219:SF25">
    <property type="entry name" value="PLECKSTRIN HOMOLOGY DOMAIN-CONTAINING FAMILY A MEMBER 8"/>
    <property type="match status" value="1"/>
</dbReference>
<dbReference type="GO" id="GO:0016020">
    <property type="term" value="C:membrane"/>
    <property type="evidence" value="ECO:0007669"/>
    <property type="project" value="TreeGrafter"/>
</dbReference>
<dbReference type="PANTHER" id="PTHR10219">
    <property type="entry name" value="GLYCOLIPID TRANSFER PROTEIN-RELATED"/>
    <property type="match status" value="1"/>
</dbReference>
<dbReference type="GO" id="GO:1902388">
    <property type="term" value="F:ceramide 1-phosphate transfer activity"/>
    <property type="evidence" value="ECO:0007669"/>
    <property type="project" value="TreeGrafter"/>
</dbReference>
<keyword evidence="1" id="KW-0813">Transport</keyword>
<reference evidence="3" key="1">
    <citation type="submission" date="2014-12" db="EMBL/GenBank/DDBJ databases">
        <title>Insight into the proteome of Arion vulgaris.</title>
        <authorList>
            <person name="Aradska J."/>
            <person name="Bulat T."/>
            <person name="Smidak R."/>
            <person name="Sarate P."/>
            <person name="Gangsoo J."/>
            <person name="Sialana F."/>
            <person name="Bilban M."/>
            <person name="Lubec G."/>
        </authorList>
    </citation>
    <scope>NUCLEOTIDE SEQUENCE</scope>
    <source>
        <tissue evidence="3">Skin</tissue>
    </source>
</reference>
<dbReference type="EMBL" id="HACG01022372">
    <property type="protein sequence ID" value="CEK69237.1"/>
    <property type="molecule type" value="Transcribed_RNA"/>
</dbReference>